<evidence type="ECO:0000313" key="1">
    <source>
        <dbReference type="EMBL" id="AWW14407.1"/>
    </source>
</evidence>
<dbReference type="GeneID" id="65101525"/>
<keyword evidence="2" id="KW-1185">Reference proteome</keyword>
<dbReference type="RefSeq" id="YP_010086314.1">
    <property type="nucleotide sequence ID" value="NC_055453.1"/>
</dbReference>
<dbReference type="Pfam" id="PF05789">
    <property type="entry name" value="Baculo_VP1054"/>
    <property type="match status" value="1"/>
</dbReference>
<accession>A0A2Z4HI04</accession>
<organism evidence="1 2">
    <name type="scientific">Hyposidra talaca nucleopolyhedrovirus</name>
    <dbReference type="NCBI Taxonomy" id="1070315"/>
    <lineage>
        <taxon>Viruses</taxon>
        <taxon>Viruses incertae sedis</taxon>
        <taxon>Naldaviricetes</taxon>
        <taxon>Lefavirales</taxon>
        <taxon>Baculoviridae</taxon>
        <taxon>Alphabaculovirus</taxon>
        <taxon>Alphabaculovirus hytalacae</taxon>
    </lineage>
</organism>
<reference evidence="1 2" key="1">
    <citation type="journal article" date="2018" name="Sci. Rep.">
        <title>Comprehensive analysis of single molecule sequencing-derived complete genome and whole transcriptome of Hyposidra talaca nuclear polyhedrosis virus.</title>
        <authorList>
            <person name="Nguyen T.T."/>
            <person name="Suryamohan K."/>
            <person name="Kuriakose B."/>
            <person name="Janakiraman V."/>
            <person name="Reichelt M."/>
            <person name="Chaudhuri S."/>
            <person name="Guillory J."/>
            <person name="Divakaran N."/>
            <person name="Rabins P.E."/>
            <person name="Goel R."/>
            <person name="Deka B."/>
            <person name="Sarkar S."/>
            <person name="Ekka P."/>
            <person name="Tsai Y.C."/>
            <person name="Vargas D."/>
            <person name="Santhosh S."/>
            <person name="Mohan S."/>
            <person name="Chin C.S."/>
            <person name="Korlach J."/>
            <person name="Thomas G."/>
            <person name="Babu A."/>
            <person name="Seshagiri S."/>
        </authorList>
    </citation>
    <scope>NUCLEOTIDE SEQUENCE [LARGE SCALE GENOMIC DNA]</scope>
    <source>
        <strain evidence="1 2">HytaNPVIndia001</strain>
    </source>
</reference>
<sequence length="342" mass="40136">MSSTKNLVRFRQCVSAKLIPFKPLKKTKTTCQFHPLRANCRTIKSVNETDDDSFANYFNGNLYHETKLDVVYLNYDREPYFMALVPNVDMAVRGYYINANEIYAYLNVTPVDDEHFFGIDETGERQMRVIMNVIKCIIDAFNHCNDRIVLFVDELQIDLVYSIFRTFVLPQRMIAIHFEDSVPLINNFKVVDVPSSADAIASQIIYRTFVIYNTVLTMILKQRNPFNDPSKNISVIFRNLGKCPQNKERVKCCDLKYGGNAPGHVMCPPREMIKRIYHYSKWVRTPNNYRRYYELIVKPIETQNKLFVDGRNDRGAQRNNLDFILMDWHNFVSDFKEYFGVV</sequence>
<dbReference type="Proteomes" id="UP000501125">
    <property type="component" value="Chromosome"/>
</dbReference>
<proteinExistence type="predicted"/>
<dbReference type="KEGG" id="vg:65101525"/>
<dbReference type="EMBL" id="MH261376">
    <property type="protein sequence ID" value="AWW14407.1"/>
    <property type="molecule type" value="Genomic_DNA"/>
</dbReference>
<gene>
    <name evidence="1" type="primary">vp1054</name>
    <name evidence="1" type="ORF">HytaNPV_gp047</name>
</gene>
<protein>
    <submittedName>
        <fullName evidence="1">Vp1054</fullName>
    </submittedName>
</protein>
<dbReference type="InterPro" id="IPR008416">
    <property type="entry name" value="Baculo_VP1054"/>
</dbReference>
<name>A0A2Z4HI04_9ABAC</name>
<evidence type="ECO:0000313" key="2">
    <source>
        <dbReference type="Proteomes" id="UP000501125"/>
    </source>
</evidence>